<dbReference type="EMBL" id="GL349434">
    <property type="protein sequence ID" value="KNC48756.1"/>
    <property type="molecule type" value="Genomic_DNA"/>
</dbReference>
<keyword evidence="3 5" id="KW-1133">Transmembrane helix</keyword>
<dbReference type="InterPro" id="IPR050186">
    <property type="entry name" value="TPT_transporter"/>
</dbReference>
<dbReference type="AlphaFoldDB" id="A0A0L0D9L2"/>
<evidence type="ECO:0000256" key="2">
    <source>
        <dbReference type="ARBA" id="ARBA00022692"/>
    </source>
</evidence>
<name>A0A0L0D9L2_THETB</name>
<feature type="transmembrane region" description="Helical" evidence="5">
    <location>
        <begin position="104"/>
        <end position="124"/>
    </location>
</feature>
<proteinExistence type="predicted"/>
<sequence>MGAVKVPVPSASMLVSVGYVGWNVASSVGLILVNKWLFDVVRLESILLLTALHLFCSWLAVVGLIKLGYETYKPMPTKDLALMVGSFFFTIAFFNLSLKFNSVGTYQLSKLLVTPVTTVLQFVLFRKSVSLATQAALLVICLSVAFVTSSGDRPTVTGATCSIIAILSSAITSLWAKSKPAELGLSTYQLNFHLFLWSSICFASASILFESNQIGQLRALIRDDLDPNVAGSLRVPFMILTCAMAASLNLSSAQLIFYTSPLTYHVVGHFKLILILAFGVIYLNSPVSSQVVVGMVGAVSGVMWYTTIRFREAQMHVPEVHSDDSDDLKWSERARV</sequence>
<feature type="transmembrane region" description="Helical" evidence="5">
    <location>
        <begin position="156"/>
        <end position="176"/>
    </location>
</feature>
<feature type="transmembrane region" description="Helical" evidence="5">
    <location>
        <begin position="12"/>
        <end position="33"/>
    </location>
</feature>
<reference evidence="7 8" key="1">
    <citation type="submission" date="2010-05" db="EMBL/GenBank/DDBJ databases">
        <title>The Genome Sequence of Thecamonas trahens ATCC 50062.</title>
        <authorList>
            <consortium name="The Broad Institute Genome Sequencing Platform"/>
            <person name="Russ C."/>
            <person name="Cuomo C."/>
            <person name="Shea T."/>
            <person name="Young S.K."/>
            <person name="Zeng Q."/>
            <person name="Koehrsen M."/>
            <person name="Haas B."/>
            <person name="Borodovsky M."/>
            <person name="Guigo R."/>
            <person name="Alvarado L."/>
            <person name="Berlin A."/>
            <person name="Bochicchio J."/>
            <person name="Borenstein D."/>
            <person name="Chapman S."/>
            <person name="Chen Z."/>
            <person name="Freedman E."/>
            <person name="Gellesch M."/>
            <person name="Goldberg J."/>
            <person name="Griggs A."/>
            <person name="Gujja S."/>
            <person name="Heilman E."/>
            <person name="Heiman D."/>
            <person name="Hepburn T."/>
            <person name="Howarth C."/>
            <person name="Jen D."/>
            <person name="Larson L."/>
            <person name="Mehta T."/>
            <person name="Park D."/>
            <person name="Pearson M."/>
            <person name="Roberts A."/>
            <person name="Saif S."/>
            <person name="Shenoy N."/>
            <person name="Sisk P."/>
            <person name="Stolte C."/>
            <person name="Sykes S."/>
            <person name="Thomson T."/>
            <person name="Walk T."/>
            <person name="White J."/>
            <person name="Yandava C."/>
            <person name="Burger G."/>
            <person name="Gray M.W."/>
            <person name="Holland P.W.H."/>
            <person name="King N."/>
            <person name="Lang F.B.F."/>
            <person name="Roger A.J."/>
            <person name="Ruiz-Trillo I."/>
            <person name="Lander E."/>
            <person name="Nusbaum C."/>
        </authorList>
    </citation>
    <scope>NUCLEOTIDE SEQUENCE [LARGE SCALE GENOMIC DNA]</scope>
    <source>
        <strain evidence="7 8">ATCC 50062</strain>
    </source>
</reference>
<feature type="transmembrane region" description="Helical" evidence="5">
    <location>
        <begin position="289"/>
        <end position="306"/>
    </location>
</feature>
<evidence type="ECO:0000256" key="3">
    <source>
        <dbReference type="ARBA" id="ARBA00022989"/>
    </source>
</evidence>
<evidence type="ECO:0000256" key="5">
    <source>
        <dbReference type="SAM" id="Phobius"/>
    </source>
</evidence>
<feature type="transmembrane region" description="Helical" evidence="5">
    <location>
        <begin position="188"/>
        <end position="209"/>
    </location>
</feature>
<dbReference type="OMA" id="IHYSTAW"/>
<evidence type="ECO:0000313" key="8">
    <source>
        <dbReference type="Proteomes" id="UP000054408"/>
    </source>
</evidence>
<evidence type="ECO:0000259" key="6">
    <source>
        <dbReference type="Pfam" id="PF03151"/>
    </source>
</evidence>
<feature type="domain" description="Sugar phosphate transporter" evidence="6">
    <location>
        <begin position="19"/>
        <end position="305"/>
    </location>
</feature>
<organism evidence="7 8">
    <name type="scientific">Thecamonas trahens ATCC 50062</name>
    <dbReference type="NCBI Taxonomy" id="461836"/>
    <lineage>
        <taxon>Eukaryota</taxon>
        <taxon>Apusozoa</taxon>
        <taxon>Apusomonadida</taxon>
        <taxon>Apusomonadidae</taxon>
        <taxon>Thecamonas</taxon>
    </lineage>
</organism>
<evidence type="ECO:0000256" key="1">
    <source>
        <dbReference type="ARBA" id="ARBA00004141"/>
    </source>
</evidence>
<dbReference type="eggNOG" id="KOG1441">
    <property type="taxonomic scope" value="Eukaryota"/>
</dbReference>
<dbReference type="RefSeq" id="XP_013762807.1">
    <property type="nucleotide sequence ID" value="XM_013907353.1"/>
</dbReference>
<keyword evidence="2 5" id="KW-0812">Transmembrane</keyword>
<feature type="transmembrane region" description="Helical" evidence="5">
    <location>
        <begin position="80"/>
        <end position="98"/>
    </location>
</feature>
<dbReference type="PANTHER" id="PTHR11132">
    <property type="entry name" value="SOLUTE CARRIER FAMILY 35"/>
    <property type="match status" value="1"/>
</dbReference>
<dbReference type="Pfam" id="PF03151">
    <property type="entry name" value="TPT"/>
    <property type="match status" value="1"/>
</dbReference>
<evidence type="ECO:0000313" key="7">
    <source>
        <dbReference type="EMBL" id="KNC48756.1"/>
    </source>
</evidence>
<dbReference type="GeneID" id="25560336"/>
<dbReference type="OrthoDB" id="5547497at2759"/>
<dbReference type="Proteomes" id="UP000054408">
    <property type="component" value="Unassembled WGS sequence"/>
</dbReference>
<accession>A0A0L0D9L2</accession>
<protein>
    <submittedName>
        <fullName evidence="7">Drug/Metabolite transporter superfamily protein</fullName>
    </submittedName>
</protein>
<keyword evidence="4 5" id="KW-0472">Membrane</keyword>
<dbReference type="GO" id="GO:0016020">
    <property type="term" value="C:membrane"/>
    <property type="evidence" value="ECO:0007669"/>
    <property type="project" value="UniProtKB-SubCell"/>
</dbReference>
<feature type="transmembrane region" description="Helical" evidence="5">
    <location>
        <begin position="45"/>
        <end position="68"/>
    </location>
</feature>
<keyword evidence="8" id="KW-1185">Reference proteome</keyword>
<feature type="transmembrane region" description="Helical" evidence="5">
    <location>
        <begin position="131"/>
        <end position="150"/>
    </location>
</feature>
<evidence type="ECO:0000256" key="4">
    <source>
        <dbReference type="ARBA" id="ARBA00023136"/>
    </source>
</evidence>
<dbReference type="InterPro" id="IPR004853">
    <property type="entry name" value="Sugar_P_trans_dom"/>
</dbReference>
<comment type="subcellular location">
    <subcellularLocation>
        <location evidence="1">Membrane</location>
        <topology evidence="1">Multi-pass membrane protein</topology>
    </subcellularLocation>
</comment>
<gene>
    <name evidence="7" type="ORF">AMSG_00533</name>
</gene>
<feature type="transmembrane region" description="Helical" evidence="5">
    <location>
        <begin position="229"/>
        <end position="250"/>
    </location>
</feature>
<feature type="transmembrane region" description="Helical" evidence="5">
    <location>
        <begin position="262"/>
        <end position="283"/>
    </location>
</feature>